<dbReference type="InterPro" id="IPR001851">
    <property type="entry name" value="ABC_transp_permease"/>
</dbReference>
<feature type="region of interest" description="Disordered" evidence="11">
    <location>
        <begin position="1"/>
        <end position="25"/>
    </location>
</feature>
<evidence type="ECO:0000256" key="12">
    <source>
        <dbReference type="SAM" id="Phobius"/>
    </source>
</evidence>
<evidence type="ECO:0000256" key="4">
    <source>
        <dbReference type="ARBA" id="ARBA00022597"/>
    </source>
</evidence>
<evidence type="ECO:0000256" key="7">
    <source>
        <dbReference type="ARBA" id="ARBA00022741"/>
    </source>
</evidence>
<name>A0ABU0MS67_9PROT</name>
<dbReference type="Pfam" id="PF02653">
    <property type="entry name" value="BPD_transp_2"/>
    <property type="match status" value="1"/>
</dbReference>
<sequence length="844" mass="87810">MSSALSKDRHLHAPVPADGDTLPGRSGPVVVLDGISKSYGPSRVNDGIHLSIHPGEVLGLVGANGAGKSTLMRILCGVTQPDEGTLAIAGTPVEFGSHSPREARARGIRIVHQELSLCTNLTVAENFFLESPDHGGRSPVWRPRYRALARRGIEAVFPNSGIAPDAVVGDLTLGQRQMVEIARAASDPALRLLILDEPTSSLDSERGAQLHAFIRRRARDGVSFIFISHKLREVLDVVASVVVMRNGRVVREGPAAGFTIHALVELMGGDGERRGRRTGGVPDGSARQDAVPLLRIGGQATAPLGRSIDVAAGTVLGLAGLEGAGQKELLHRIRACAAGGRDPDLTCTAQAGFVSGDRQREGVFALWDVLRNMTIAEVARRRFTALLSPGAEREAAERWAGQLRLAPERLPSRLLDLSGGNQQKALVARALLPGFDIVLLDDPMRGVDIGAKHDFYRVIREAADAGRLVVWLSTEDVELLECDRVLVFQNGAIVRDLEGEDISEDSIVGSAFQSEASGRSAPAPAAAGPIAAKPEASNWTAGLVSLMPLASLALVAGALGWLNPSAASLFGVDLLLSSAVPLVLIALAQMVIVGGSQVDLGIGAYAGLVNVISATILVEQPALGAALLAAVLAGYSLLGAVIERRRIPAIVVTLGASFIWLGCGFTLQAAPGGSSPDWLAAAFGWQLPGLPTAAVMVVLAGLCGLLVDRSRLGVVLRAFGNNGHALVQAGWSPLRHSVLRYLVAGLFATAAGLSMTAITTASDINAGSSFTLLSIAAVVIGGCRLVGGVTAPAGVVAGAVTLSLIGSLLSFLDISTDYNAAVQGLLLIGILALRTMIDRKETEA</sequence>
<dbReference type="CDD" id="cd03216">
    <property type="entry name" value="ABC_Carb_Monos_I"/>
    <property type="match status" value="1"/>
</dbReference>
<dbReference type="PROSITE" id="PS00211">
    <property type="entry name" value="ABC_TRANSPORTER_1"/>
    <property type="match status" value="1"/>
</dbReference>
<keyword evidence="5 12" id="KW-0812">Transmembrane</keyword>
<keyword evidence="8 14" id="KW-0067">ATP-binding</keyword>
<feature type="transmembrane region" description="Helical" evidence="12">
    <location>
        <begin position="738"/>
        <end position="758"/>
    </location>
</feature>
<feature type="domain" description="ABC transporter" evidence="13">
    <location>
        <begin position="30"/>
        <end position="271"/>
    </location>
</feature>
<evidence type="ECO:0000313" key="15">
    <source>
        <dbReference type="Proteomes" id="UP001244552"/>
    </source>
</evidence>
<accession>A0ABU0MS67</accession>
<dbReference type="Proteomes" id="UP001244552">
    <property type="component" value="Unassembled WGS sequence"/>
</dbReference>
<dbReference type="Pfam" id="PF00005">
    <property type="entry name" value="ABC_tran"/>
    <property type="match status" value="2"/>
</dbReference>
<keyword evidence="2" id="KW-0813">Transport</keyword>
<evidence type="ECO:0000256" key="1">
    <source>
        <dbReference type="ARBA" id="ARBA00004651"/>
    </source>
</evidence>
<comment type="caution">
    <text evidence="14">The sequence shown here is derived from an EMBL/GenBank/DDBJ whole genome shotgun (WGS) entry which is preliminary data.</text>
</comment>
<keyword evidence="3" id="KW-1003">Cell membrane</keyword>
<organism evidence="14 15">
    <name type="scientific">Azospirillum picis</name>
    <dbReference type="NCBI Taxonomy" id="488438"/>
    <lineage>
        <taxon>Bacteria</taxon>
        <taxon>Pseudomonadati</taxon>
        <taxon>Pseudomonadota</taxon>
        <taxon>Alphaproteobacteria</taxon>
        <taxon>Rhodospirillales</taxon>
        <taxon>Azospirillaceae</taxon>
        <taxon>Azospirillum</taxon>
    </lineage>
</organism>
<feature type="transmembrane region" description="Helical" evidence="12">
    <location>
        <begin position="818"/>
        <end position="837"/>
    </location>
</feature>
<dbReference type="InterPro" id="IPR003593">
    <property type="entry name" value="AAA+_ATPase"/>
</dbReference>
<evidence type="ECO:0000256" key="6">
    <source>
        <dbReference type="ARBA" id="ARBA00022737"/>
    </source>
</evidence>
<keyword evidence="10 12" id="KW-0472">Membrane</keyword>
<dbReference type="InterPro" id="IPR050107">
    <property type="entry name" value="ABC_carbohydrate_import_ATPase"/>
</dbReference>
<feature type="transmembrane region" description="Helical" evidence="12">
    <location>
        <begin position="764"/>
        <end position="786"/>
    </location>
</feature>
<feature type="transmembrane region" description="Helical" evidence="12">
    <location>
        <begin position="690"/>
        <end position="707"/>
    </location>
</feature>
<evidence type="ECO:0000313" key="14">
    <source>
        <dbReference type="EMBL" id="MDQ0536334.1"/>
    </source>
</evidence>
<reference evidence="14 15" key="1">
    <citation type="submission" date="2023-07" db="EMBL/GenBank/DDBJ databases">
        <title>Genomic Encyclopedia of Type Strains, Phase IV (KMG-IV): sequencing the most valuable type-strain genomes for metagenomic binning, comparative biology and taxonomic classification.</title>
        <authorList>
            <person name="Goeker M."/>
        </authorList>
    </citation>
    <scope>NUCLEOTIDE SEQUENCE [LARGE SCALE GENOMIC DNA]</scope>
    <source>
        <strain evidence="14 15">DSM 19922</strain>
    </source>
</reference>
<dbReference type="EMBL" id="JAUSVU010000025">
    <property type="protein sequence ID" value="MDQ0536334.1"/>
    <property type="molecule type" value="Genomic_DNA"/>
</dbReference>
<keyword evidence="6" id="KW-0677">Repeat</keyword>
<gene>
    <name evidence="14" type="ORF">QO018_005230</name>
</gene>
<keyword evidence="15" id="KW-1185">Reference proteome</keyword>
<feature type="transmembrane region" description="Helical" evidence="12">
    <location>
        <begin position="574"/>
        <end position="593"/>
    </location>
</feature>
<proteinExistence type="predicted"/>
<feature type="transmembrane region" description="Helical" evidence="12">
    <location>
        <begin position="543"/>
        <end position="562"/>
    </location>
</feature>
<dbReference type="Gene3D" id="3.40.50.300">
    <property type="entry name" value="P-loop containing nucleotide triphosphate hydrolases"/>
    <property type="match status" value="2"/>
</dbReference>
<keyword evidence="9 12" id="KW-1133">Transmembrane helix</keyword>
<dbReference type="SUPFAM" id="SSF52540">
    <property type="entry name" value="P-loop containing nucleoside triphosphate hydrolases"/>
    <property type="match status" value="2"/>
</dbReference>
<dbReference type="PANTHER" id="PTHR43790">
    <property type="entry name" value="CARBOHYDRATE TRANSPORT ATP-BINDING PROTEIN MG119-RELATED"/>
    <property type="match status" value="1"/>
</dbReference>
<dbReference type="CDD" id="cd06579">
    <property type="entry name" value="TM_PBP1_transp_AraH_like"/>
    <property type="match status" value="1"/>
</dbReference>
<feature type="domain" description="ABC transporter" evidence="13">
    <location>
        <begin position="286"/>
        <end position="515"/>
    </location>
</feature>
<feature type="transmembrane region" description="Helical" evidence="12">
    <location>
        <begin position="793"/>
        <end position="812"/>
    </location>
</feature>
<evidence type="ECO:0000256" key="10">
    <source>
        <dbReference type="ARBA" id="ARBA00023136"/>
    </source>
</evidence>
<comment type="subcellular location">
    <subcellularLocation>
        <location evidence="1">Cell membrane</location>
        <topology evidence="1">Multi-pass membrane protein</topology>
    </subcellularLocation>
</comment>
<protein>
    <submittedName>
        <fullName evidence="14">Ribose transport system ATP-binding protein</fullName>
    </submittedName>
</protein>
<dbReference type="RefSeq" id="WP_209989013.1">
    <property type="nucleotide sequence ID" value="NZ_JAGINO010000026.1"/>
</dbReference>
<dbReference type="InterPro" id="IPR017871">
    <property type="entry name" value="ABC_transporter-like_CS"/>
</dbReference>
<dbReference type="PANTHER" id="PTHR43790:SF9">
    <property type="entry name" value="GALACTOFURANOSE TRANSPORTER ATP-BINDING PROTEIN YTFR"/>
    <property type="match status" value="1"/>
</dbReference>
<evidence type="ECO:0000256" key="9">
    <source>
        <dbReference type="ARBA" id="ARBA00022989"/>
    </source>
</evidence>
<evidence type="ECO:0000259" key="13">
    <source>
        <dbReference type="PROSITE" id="PS50893"/>
    </source>
</evidence>
<evidence type="ECO:0000256" key="11">
    <source>
        <dbReference type="SAM" id="MobiDB-lite"/>
    </source>
</evidence>
<dbReference type="SMART" id="SM00382">
    <property type="entry name" value="AAA"/>
    <property type="match status" value="2"/>
</dbReference>
<evidence type="ECO:0000256" key="8">
    <source>
        <dbReference type="ARBA" id="ARBA00022840"/>
    </source>
</evidence>
<dbReference type="PROSITE" id="PS50893">
    <property type="entry name" value="ABC_TRANSPORTER_2"/>
    <property type="match status" value="2"/>
</dbReference>
<evidence type="ECO:0000256" key="3">
    <source>
        <dbReference type="ARBA" id="ARBA00022475"/>
    </source>
</evidence>
<keyword evidence="7" id="KW-0547">Nucleotide-binding</keyword>
<dbReference type="GO" id="GO:0005524">
    <property type="term" value="F:ATP binding"/>
    <property type="evidence" value="ECO:0007669"/>
    <property type="project" value="UniProtKB-KW"/>
</dbReference>
<evidence type="ECO:0000256" key="2">
    <source>
        <dbReference type="ARBA" id="ARBA00022448"/>
    </source>
</evidence>
<feature type="transmembrane region" description="Helical" evidence="12">
    <location>
        <begin position="649"/>
        <end position="670"/>
    </location>
</feature>
<keyword evidence="4" id="KW-0762">Sugar transport</keyword>
<evidence type="ECO:0000256" key="5">
    <source>
        <dbReference type="ARBA" id="ARBA00022692"/>
    </source>
</evidence>
<dbReference type="InterPro" id="IPR003439">
    <property type="entry name" value="ABC_transporter-like_ATP-bd"/>
</dbReference>
<dbReference type="InterPro" id="IPR027417">
    <property type="entry name" value="P-loop_NTPase"/>
</dbReference>
<feature type="transmembrane region" description="Helical" evidence="12">
    <location>
        <begin position="624"/>
        <end position="642"/>
    </location>
</feature>